<dbReference type="Pfam" id="PF19029">
    <property type="entry name" value="DUF883_C"/>
    <property type="match status" value="1"/>
</dbReference>
<dbReference type="RefSeq" id="WP_257314779.1">
    <property type="nucleotide sequence ID" value="NZ_JANFDG010000007.1"/>
</dbReference>
<keyword evidence="1" id="KW-0175">Coiled coil</keyword>
<keyword evidence="2" id="KW-0812">Transmembrane</keyword>
<evidence type="ECO:0000313" key="4">
    <source>
        <dbReference type="EMBL" id="MFC3075403.1"/>
    </source>
</evidence>
<evidence type="ECO:0000256" key="1">
    <source>
        <dbReference type="SAM" id="Coils"/>
    </source>
</evidence>
<feature type="transmembrane region" description="Helical" evidence="2">
    <location>
        <begin position="105"/>
        <end position="123"/>
    </location>
</feature>
<proteinExistence type="predicted"/>
<sequence length="125" mass="13305">MANGLFSSRSKTLRSGLREEAQAVEEQIAELRAEIAALAGSLAGDARKARRKAGAAAQDLAGDLKERAESDLHDMIAAGEDILASLQDRYRQSGKEIRRSVHEHPLAALGLAAAAGFVIAALMRR</sequence>
<reference evidence="5" key="1">
    <citation type="journal article" date="2019" name="Int. J. Syst. Evol. Microbiol.">
        <title>The Global Catalogue of Microorganisms (GCM) 10K type strain sequencing project: providing services to taxonomists for standard genome sequencing and annotation.</title>
        <authorList>
            <consortium name="The Broad Institute Genomics Platform"/>
            <consortium name="The Broad Institute Genome Sequencing Center for Infectious Disease"/>
            <person name="Wu L."/>
            <person name="Ma J."/>
        </authorList>
    </citation>
    <scope>NUCLEOTIDE SEQUENCE [LARGE SCALE GENOMIC DNA]</scope>
    <source>
        <strain evidence="5">KCTC 52677</strain>
    </source>
</reference>
<keyword evidence="2" id="KW-0472">Membrane</keyword>
<evidence type="ECO:0000256" key="2">
    <source>
        <dbReference type="SAM" id="Phobius"/>
    </source>
</evidence>
<name>A0ABV7DL75_9HYPH</name>
<feature type="domain" description="DUF883" evidence="3">
    <location>
        <begin position="100"/>
        <end position="123"/>
    </location>
</feature>
<protein>
    <recommendedName>
        <fullName evidence="3">DUF883 domain-containing protein</fullName>
    </recommendedName>
</protein>
<evidence type="ECO:0000259" key="3">
    <source>
        <dbReference type="Pfam" id="PF19029"/>
    </source>
</evidence>
<feature type="coiled-coil region" evidence="1">
    <location>
        <begin position="14"/>
        <end position="41"/>
    </location>
</feature>
<comment type="caution">
    <text evidence="4">The sequence shown here is derived from an EMBL/GenBank/DDBJ whole genome shotgun (WGS) entry which is preliminary data.</text>
</comment>
<keyword evidence="5" id="KW-1185">Reference proteome</keyword>
<gene>
    <name evidence="4" type="ORF">ACFOHH_20000</name>
</gene>
<dbReference type="EMBL" id="JBHRSP010000034">
    <property type="protein sequence ID" value="MFC3075403.1"/>
    <property type="molecule type" value="Genomic_DNA"/>
</dbReference>
<dbReference type="InterPro" id="IPR043605">
    <property type="entry name" value="DUF883_C"/>
</dbReference>
<dbReference type="Proteomes" id="UP001595377">
    <property type="component" value="Unassembled WGS sequence"/>
</dbReference>
<accession>A0ABV7DL75</accession>
<keyword evidence="2" id="KW-1133">Transmembrane helix</keyword>
<evidence type="ECO:0000313" key="5">
    <source>
        <dbReference type="Proteomes" id="UP001595377"/>
    </source>
</evidence>
<organism evidence="4 5">
    <name type="scientific">Shinella pollutisoli</name>
    <dbReference type="NCBI Taxonomy" id="2250594"/>
    <lineage>
        <taxon>Bacteria</taxon>
        <taxon>Pseudomonadati</taxon>
        <taxon>Pseudomonadota</taxon>
        <taxon>Alphaproteobacteria</taxon>
        <taxon>Hyphomicrobiales</taxon>
        <taxon>Rhizobiaceae</taxon>
        <taxon>Shinella</taxon>
    </lineage>
</organism>